<feature type="chain" id="PRO_5046079538" evidence="2">
    <location>
        <begin position="25"/>
        <end position="340"/>
    </location>
</feature>
<evidence type="ECO:0000256" key="1">
    <source>
        <dbReference type="SAM" id="MobiDB-lite"/>
    </source>
</evidence>
<evidence type="ECO:0000313" key="4">
    <source>
        <dbReference type="Proteomes" id="UP001239462"/>
    </source>
</evidence>
<evidence type="ECO:0000313" key="3">
    <source>
        <dbReference type="EMBL" id="MDM4014721.1"/>
    </source>
</evidence>
<feature type="signal peptide" evidence="2">
    <location>
        <begin position="1"/>
        <end position="24"/>
    </location>
</feature>
<comment type="caution">
    <text evidence="3">The sequence shown here is derived from an EMBL/GenBank/DDBJ whole genome shotgun (WGS) entry which is preliminary data.</text>
</comment>
<evidence type="ECO:0000256" key="2">
    <source>
        <dbReference type="SAM" id="SignalP"/>
    </source>
</evidence>
<dbReference type="EMBL" id="JASZZN010000003">
    <property type="protein sequence ID" value="MDM4014721.1"/>
    <property type="molecule type" value="Genomic_DNA"/>
</dbReference>
<dbReference type="RefSeq" id="WP_230780601.1">
    <property type="nucleotide sequence ID" value="NZ_CP141221.1"/>
</dbReference>
<dbReference type="Proteomes" id="UP001239462">
    <property type="component" value="Unassembled WGS sequence"/>
</dbReference>
<reference evidence="3 4" key="1">
    <citation type="submission" date="2023-06" db="EMBL/GenBank/DDBJ databases">
        <title>Roseiconus lacunae JC819 isolated from Gulf of Mannar region, Tamil Nadu.</title>
        <authorList>
            <person name="Pk S."/>
            <person name="Ch S."/>
            <person name="Ch V.R."/>
        </authorList>
    </citation>
    <scope>NUCLEOTIDE SEQUENCE [LARGE SCALE GENOMIC DNA]</scope>
    <source>
        <strain evidence="3 4">JC819</strain>
    </source>
</reference>
<feature type="region of interest" description="Disordered" evidence="1">
    <location>
        <begin position="291"/>
        <end position="340"/>
    </location>
</feature>
<protein>
    <submittedName>
        <fullName evidence="3">Uncharacterized protein</fullName>
    </submittedName>
</protein>
<gene>
    <name evidence="3" type="ORF">QTN89_04710</name>
</gene>
<organism evidence="3 4">
    <name type="scientific">Roseiconus lacunae</name>
    <dbReference type="NCBI Taxonomy" id="2605694"/>
    <lineage>
        <taxon>Bacteria</taxon>
        <taxon>Pseudomonadati</taxon>
        <taxon>Planctomycetota</taxon>
        <taxon>Planctomycetia</taxon>
        <taxon>Pirellulales</taxon>
        <taxon>Pirellulaceae</taxon>
        <taxon>Roseiconus</taxon>
    </lineage>
</organism>
<sequence>MTQRRDGLLNWMLVVLGLSCLGCATVPSATPPAPPASAQAGGATIVAVAAPAPPAMTLPKFLGLDLVFGGVQKTTLCVRNRLGSRFPGLEPKPPIKSITDPANLEPGASPAVQAAAKAKAEEDQAPQKAKAIRYLASLGCGECYPDNEDALLAALEDCNEQIRYEVVRGLQDSIGGCCQSCKENSCCTTKLLQKLYQMAYERDESGCFMESSARIRRNARLVICKCGGVPGEVVENIPTEGPGAGLILGEDELHPNVGKSITVDENKQEPIDMMTAARAMAKQVQGLEFGQPISSHSIGSGVAPTPAASDRHAGRAPTGFQLPQEFNQAKPDPSSNTSRY</sequence>
<keyword evidence="4" id="KW-1185">Reference proteome</keyword>
<name>A0ABT7PE10_9BACT</name>
<proteinExistence type="predicted"/>
<accession>A0ABT7PE10</accession>
<keyword evidence="2" id="KW-0732">Signal</keyword>
<dbReference type="PROSITE" id="PS51257">
    <property type="entry name" value="PROKAR_LIPOPROTEIN"/>
    <property type="match status" value="1"/>
</dbReference>